<dbReference type="Proteomes" id="UP000242415">
    <property type="component" value="Unassembled WGS sequence"/>
</dbReference>
<dbReference type="AlphaFoldDB" id="A0A1H3PCN8"/>
<accession>A0A1H3PCN8</accession>
<dbReference type="STRING" id="405436.SAMN05444365_104440"/>
<reference evidence="3" key="1">
    <citation type="submission" date="2016-10" db="EMBL/GenBank/DDBJ databases">
        <authorList>
            <person name="Varghese N."/>
            <person name="Submissions S."/>
        </authorList>
    </citation>
    <scope>NUCLEOTIDE SEQUENCE [LARGE SCALE GENOMIC DNA]</scope>
    <source>
        <strain evidence="3">DSM 45245</strain>
    </source>
</reference>
<evidence type="ECO:0000313" key="2">
    <source>
        <dbReference type="EMBL" id="SDY98565.1"/>
    </source>
</evidence>
<feature type="transmembrane region" description="Helical" evidence="1">
    <location>
        <begin position="15"/>
        <end position="33"/>
    </location>
</feature>
<keyword evidence="1" id="KW-0472">Membrane</keyword>
<dbReference type="EMBL" id="FNPH01000004">
    <property type="protein sequence ID" value="SDY98565.1"/>
    <property type="molecule type" value="Genomic_DNA"/>
</dbReference>
<feature type="transmembrane region" description="Helical" evidence="1">
    <location>
        <begin position="48"/>
        <end position="73"/>
    </location>
</feature>
<name>A0A1H3PCN8_9ACTN</name>
<feature type="transmembrane region" description="Helical" evidence="1">
    <location>
        <begin position="113"/>
        <end position="134"/>
    </location>
</feature>
<evidence type="ECO:0000256" key="1">
    <source>
        <dbReference type="SAM" id="Phobius"/>
    </source>
</evidence>
<keyword evidence="1" id="KW-0812">Transmembrane</keyword>
<sequence length="157" mass="16335">MAGGLAGPRGRDTGLVWGTVAGLCLVSVLYAWFRSPDATDRAVFGRPLSLAVLVVSLLLTGIAAVASVVAWYGARDWSRGRRWGIAGPLVAVTVGIVVLGMGSVASTRTGSDAVLGMLLLVGAAAMAAVAMRLVRVRATASGERLRGRFEQLRKDRS</sequence>
<keyword evidence="1" id="KW-1133">Transmembrane helix</keyword>
<evidence type="ECO:0000313" key="3">
    <source>
        <dbReference type="Proteomes" id="UP000242415"/>
    </source>
</evidence>
<gene>
    <name evidence="2" type="ORF">SAMN05444365_104440</name>
</gene>
<feature type="transmembrane region" description="Helical" evidence="1">
    <location>
        <begin position="85"/>
        <end position="107"/>
    </location>
</feature>
<keyword evidence="3" id="KW-1185">Reference proteome</keyword>
<organism evidence="2 3">
    <name type="scientific">Micromonospora pattaloongensis</name>
    <dbReference type="NCBI Taxonomy" id="405436"/>
    <lineage>
        <taxon>Bacteria</taxon>
        <taxon>Bacillati</taxon>
        <taxon>Actinomycetota</taxon>
        <taxon>Actinomycetes</taxon>
        <taxon>Micromonosporales</taxon>
        <taxon>Micromonosporaceae</taxon>
        <taxon>Micromonospora</taxon>
    </lineage>
</organism>
<protein>
    <submittedName>
        <fullName evidence="2">Uncharacterized protein</fullName>
    </submittedName>
</protein>
<proteinExistence type="predicted"/>